<dbReference type="RefSeq" id="XP_018141915.1">
    <property type="nucleotide sequence ID" value="XM_018284982.1"/>
</dbReference>
<dbReference type="STRING" id="1380566.A0A179FH70"/>
<evidence type="ECO:0000313" key="1">
    <source>
        <dbReference type="EMBL" id="OAQ64601.1"/>
    </source>
</evidence>
<dbReference type="SUPFAM" id="SSF51735">
    <property type="entry name" value="NAD(P)-binding Rossmann-fold domains"/>
    <property type="match status" value="1"/>
</dbReference>
<evidence type="ECO:0000313" key="2">
    <source>
        <dbReference type="Proteomes" id="UP000078397"/>
    </source>
</evidence>
<dbReference type="InterPro" id="IPR036291">
    <property type="entry name" value="NAD(P)-bd_dom_sf"/>
</dbReference>
<dbReference type="PANTHER" id="PTHR43431:SF1">
    <property type="entry name" value="OS08G0476300 PROTEIN"/>
    <property type="match status" value="1"/>
</dbReference>
<dbReference type="KEGG" id="pchm:VFPPC_05859"/>
<dbReference type="OrthoDB" id="5336600at2759"/>
<proteinExistence type="predicted"/>
<dbReference type="GeneID" id="28848976"/>
<dbReference type="EMBL" id="LSBJ02000005">
    <property type="protein sequence ID" value="OAQ64601.1"/>
    <property type="molecule type" value="Genomic_DNA"/>
</dbReference>
<accession>A0A179FH70</accession>
<dbReference type="PANTHER" id="PTHR43431">
    <property type="entry name" value="OXIDOREDUCTASE, SHORT CHAIN DEHYDROGENASE/REDUCTASE FAMILY (AFU_ORTHOLOGUE AFUA_5G14000)"/>
    <property type="match status" value="1"/>
</dbReference>
<reference evidence="1 2" key="1">
    <citation type="journal article" date="2016" name="PLoS Pathog.">
        <title>Biosynthesis of antibiotic leucinostatins in bio-control fungus Purpureocillium lilacinum and their inhibition on phytophthora revealed by genome mining.</title>
        <authorList>
            <person name="Wang G."/>
            <person name="Liu Z."/>
            <person name="Lin R."/>
            <person name="Li E."/>
            <person name="Mao Z."/>
            <person name="Ling J."/>
            <person name="Yang Y."/>
            <person name="Yin W.B."/>
            <person name="Xie B."/>
        </authorList>
    </citation>
    <scope>NUCLEOTIDE SEQUENCE [LARGE SCALE GENOMIC DNA]</scope>
    <source>
        <strain evidence="1">170</strain>
    </source>
</reference>
<organism evidence="1 2">
    <name type="scientific">Pochonia chlamydosporia 170</name>
    <dbReference type="NCBI Taxonomy" id="1380566"/>
    <lineage>
        <taxon>Eukaryota</taxon>
        <taxon>Fungi</taxon>
        <taxon>Dikarya</taxon>
        <taxon>Ascomycota</taxon>
        <taxon>Pezizomycotina</taxon>
        <taxon>Sordariomycetes</taxon>
        <taxon>Hypocreomycetidae</taxon>
        <taxon>Hypocreales</taxon>
        <taxon>Clavicipitaceae</taxon>
        <taxon>Pochonia</taxon>
    </lineage>
</organism>
<dbReference type="Gene3D" id="3.40.50.720">
    <property type="entry name" value="NAD(P)-binding Rossmann-like Domain"/>
    <property type="match status" value="1"/>
</dbReference>
<name>A0A179FH70_METCM</name>
<gene>
    <name evidence="1" type="ORF">VFPPC_05859</name>
</gene>
<dbReference type="InterPro" id="IPR002347">
    <property type="entry name" value="SDR_fam"/>
</dbReference>
<protein>
    <submittedName>
        <fullName evidence="1">Short-chain alcohol protein</fullName>
    </submittedName>
</protein>
<keyword evidence="2" id="KW-1185">Reference proteome</keyword>
<comment type="caution">
    <text evidence="1">The sequence shown here is derived from an EMBL/GenBank/DDBJ whole genome shotgun (WGS) entry which is preliminary data.</text>
</comment>
<dbReference type="Pfam" id="PF00106">
    <property type="entry name" value="adh_short"/>
    <property type="match status" value="1"/>
</dbReference>
<sequence>MVGSRHSLVLIGCGPGIGRSIASVFASKRYDTIGLVARRQSQLDADRKAVEAVAPGTKVHTYVADIADGPSLKETLKQISYDIGIPETVYFNAAVIRPTSISDETEEAMIYDFKITNTALLHTAQWAFPQLVSLAQSDAMAKPSFLVTGTWISRDPVTQIFTLSLVKAAQRNLTQSLAQVYGPQGVHVGMVRVMGVVDPKTLSPESIAEKAWELFDEPKDKQAFEMEAK</sequence>
<dbReference type="Proteomes" id="UP000078397">
    <property type="component" value="Unassembled WGS sequence"/>
</dbReference>
<dbReference type="AlphaFoldDB" id="A0A179FH70"/>